<feature type="region of interest" description="Disordered" evidence="15">
    <location>
        <begin position="764"/>
        <end position="851"/>
    </location>
</feature>
<keyword evidence="12" id="KW-0131">Cell cycle</keyword>
<feature type="region of interest" description="Disordered" evidence="15">
    <location>
        <begin position="188"/>
        <end position="247"/>
    </location>
</feature>
<comment type="caution">
    <text evidence="18">The sequence shown here is derived from an EMBL/GenBank/DDBJ whole genome shotgun (WGS) entry which is preliminary data.</text>
</comment>
<evidence type="ECO:0000256" key="15">
    <source>
        <dbReference type="SAM" id="MobiDB-lite"/>
    </source>
</evidence>
<feature type="compositionally biased region" description="Acidic residues" evidence="15">
    <location>
        <begin position="793"/>
        <end position="816"/>
    </location>
</feature>
<evidence type="ECO:0000313" key="18">
    <source>
        <dbReference type="EMBL" id="OGH87400.1"/>
    </source>
</evidence>
<dbReference type="Proteomes" id="UP000177151">
    <property type="component" value="Unassembled WGS sequence"/>
</dbReference>
<feature type="binding site" evidence="14">
    <location>
        <begin position="421"/>
        <end position="428"/>
    </location>
    <ligand>
        <name>ATP</name>
        <dbReference type="ChEBI" id="CHEBI:30616"/>
    </ligand>
</feature>
<evidence type="ECO:0000313" key="19">
    <source>
        <dbReference type="Proteomes" id="UP000177151"/>
    </source>
</evidence>
<dbReference type="InterPro" id="IPR018541">
    <property type="entry name" value="Ftsk_gamma"/>
</dbReference>
<reference evidence="18 19" key="1">
    <citation type="journal article" date="2016" name="Nat. Commun.">
        <title>Thousands of microbial genomes shed light on interconnected biogeochemical processes in an aquifer system.</title>
        <authorList>
            <person name="Anantharaman K."/>
            <person name="Brown C.T."/>
            <person name="Hug L.A."/>
            <person name="Sharon I."/>
            <person name="Castelle C.J."/>
            <person name="Probst A.J."/>
            <person name="Thomas B.C."/>
            <person name="Singh A."/>
            <person name="Wilkins M.J."/>
            <person name="Karaoz U."/>
            <person name="Brodie E.L."/>
            <person name="Williams K.H."/>
            <person name="Hubbard S.S."/>
            <person name="Banfield J.F."/>
        </authorList>
    </citation>
    <scope>NUCLEOTIDE SEQUENCE [LARGE SCALE GENOMIC DNA]</scope>
</reference>
<evidence type="ECO:0000256" key="4">
    <source>
        <dbReference type="ARBA" id="ARBA00022618"/>
    </source>
</evidence>
<evidence type="ECO:0000256" key="5">
    <source>
        <dbReference type="ARBA" id="ARBA00022692"/>
    </source>
</evidence>
<keyword evidence="3" id="KW-1003">Cell membrane</keyword>
<dbReference type="InterPro" id="IPR027417">
    <property type="entry name" value="P-loop_NTPase"/>
</dbReference>
<evidence type="ECO:0000256" key="8">
    <source>
        <dbReference type="ARBA" id="ARBA00022840"/>
    </source>
</evidence>
<comment type="subunit">
    <text evidence="13">Homohexamer. Forms a ring that surrounds DNA.</text>
</comment>
<dbReference type="InterPro" id="IPR025199">
    <property type="entry name" value="FtsK_4TM"/>
</dbReference>
<evidence type="ECO:0000256" key="9">
    <source>
        <dbReference type="ARBA" id="ARBA00022989"/>
    </source>
</evidence>
<accession>A0A1F6NUA0</accession>
<evidence type="ECO:0000256" key="7">
    <source>
        <dbReference type="ARBA" id="ARBA00022829"/>
    </source>
</evidence>
<dbReference type="Gene3D" id="3.40.50.300">
    <property type="entry name" value="P-loop containing nucleotide triphosphate hydrolases"/>
    <property type="match status" value="1"/>
</dbReference>
<dbReference type="AlphaFoldDB" id="A0A1F6NUA0"/>
<feature type="compositionally biased region" description="Acidic residues" evidence="15">
    <location>
        <begin position="842"/>
        <end position="851"/>
    </location>
</feature>
<dbReference type="GO" id="GO:0051301">
    <property type="term" value="P:cell division"/>
    <property type="evidence" value="ECO:0007669"/>
    <property type="project" value="UniProtKB-KW"/>
</dbReference>
<dbReference type="CDD" id="cd01127">
    <property type="entry name" value="TrwB_TraG_TraD_VirD4"/>
    <property type="match status" value="1"/>
</dbReference>
<dbReference type="GO" id="GO:0005886">
    <property type="term" value="C:plasma membrane"/>
    <property type="evidence" value="ECO:0007669"/>
    <property type="project" value="UniProtKB-SubCell"/>
</dbReference>
<dbReference type="SMART" id="SM00382">
    <property type="entry name" value="AAA"/>
    <property type="match status" value="1"/>
</dbReference>
<protein>
    <recommendedName>
        <fullName evidence="17">FtsK domain-containing protein</fullName>
    </recommendedName>
</protein>
<dbReference type="PANTHER" id="PTHR22683:SF41">
    <property type="entry name" value="DNA TRANSLOCASE FTSK"/>
    <property type="match status" value="1"/>
</dbReference>
<feature type="transmembrane region" description="Helical" evidence="16">
    <location>
        <begin position="50"/>
        <end position="73"/>
    </location>
</feature>
<dbReference type="InterPro" id="IPR041027">
    <property type="entry name" value="FtsK_alpha"/>
</dbReference>
<dbReference type="GO" id="GO:0005524">
    <property type="term" value="F:ATP binding"/>
    <property type="evidence" value="ECO:0007669"/>
    <property type="project" value="UniProtKB-UniRule"/>
</dbReference>
<dbReference type="SUPFAM" id="SSF52540">
    <property type="entry name" value="P-loop containing nucleoside triphosphate hydrolases"/>
    <property type="match status" value="1"/>
</dbReference>
<keyword evidence="6 14" id="KW-0547">Nucleotide-binding</keyword>
<feature type="transmembrane region" description="Helical" evidence="16">
    <location>
        <begin position="12"/>
        <end position="35"/>
    </location>
</feature>
<dbReference type="SMART" id="SM00843">
    <property type="entry name" value="Ftsk_gamma"/>
    <property type="match status" value="1"/>
</dbReference>
<keyword evidence="8 14" id="KW-0067">ATP-binding</keyword>
<evidence type="ECO:0000256" key="10">
    <source>
        <dbReference type="ARBA" id="ARBA00023125"/>
    </source>
</evidence>
<keyword evidence="7" id="KW-0159">Chromosome partition</keyword>
<comment type="similarity">
    <text evidence="2">Belongs to the FtsK/SpoIIIE/SftA family.</text>
</comment>
<dbReference type="Gene3D" id="3.30.980.40">
    <property type="match status" value="1"/>
</dbReference>
<proteinExistence type="inferred from homology"/>
<feature type="transmembrane region" description="Helical" evidence="16">
    <location>
        <begin position="135"/>
        <end position="162"/>
    </location>
</feature>
<evidence type="ECO:0000256" key="3">
    <source>
        <dbReference type="ARBA" id="ARBA00022475"/>
    </source>
</evidence>
<dbReference type="SUPFAM" id="SSF46785">
    <property type="entry name" value="Winged helix' DNA-binding domain"/>
    <property type="match status" value="1"/>
</dbReference>
<dbReference type="Pfam" id="PF09397">
    <property type="entry name" value="FtsK_gamma"/>
    <property type="match status" value="1"/>
</dbReference>
<keyword evidence="5 16" id="KW-0812">Transmembrane</keyword>
<keyword evidence="11 16" id="KW-0472">Membrane</keyword>
<feature type="compositionally biased region" description="Acidic residues" evidence="15">
    <location>
        <begin position="764"/>
        <end position="777"/>
    </location>
</feature>
<feature type="compositionally biased region" description="Basic and acidic residues" evidence="15">
    <location>
        <begin position="817"/>
        <end position="841"/>
    </location>
</feature>
<dbReference type="PANTHER" id="PTHR22683">
    <property type="entry name" value="SPORULATION PROTEIN RELATED"/>
    <property type="match status" value="1"/>
</dbReference>
<keyword evidence="4" id="KW-0132">Cell division</keyword>
<evidence type="ECO:0000256" key="11">
    <source>
        <dbReference type="ARBA" id="ARBA00023136"/>
    </source>
</evidence>
<dbReference type="InterPro" id="IPR036390">
    <property type="entry name" value="WH_DNA-bd_sf"/>
</dbReference>
<evidence type="ECO:0000256" key="13">
    <source>
        <dbReference type="ARBA" id="ARBA00025923"/>
    </source>
</evidence>
<dbReference type="EMBL" id="MFQP01000019">
    <property type="protein sequence ID" value="OGH87400.1"/>
    <property type="molecule type" value="Genomic_DNA"/>
</dbReference>
<dbReference type="Pfam" id="PF13491">
    <property type="entry name" value="FtsK_4TM"/>
    <property type="match status" value="1"/>
</dbReference>
<dbReference type="PROSITE" id="PS50901">
    <property type="entry name" value="FTSK"/>
    <property type="match status" value="1"/>
</dbReference>
<evidence type="ECO:0000256" key="2">
    <source>
        <dbReference type="ARBA" id="ARBA00006474"/>
    </source>
</evidence>
<evidence type="ECO:0000256" key="16">
    <source>
        <dbReference type="SAM" id="Phobius"/>
    </source>
</evidence>
<evidence type="ECO:0000256" key="14">
    <source>
        <dbReference type="PROSITE-ProRule" id="PRU00289"/>
    </source>
</evidence>
<dbReference type="InterPro" id="IPR002543">
    <property type="entry name" value="FtsK_dom"/>
</dbReference>
<dbReference type="GO" id="GO:0003677">
    <property type="term" value="F:DNA binding"/>
    <property type="evidence" value="ECO:0007669"/>
    <property type="project" value="UniProtKB-KW"/>
</dbReference>
<feature type="compositionally biased region" description="Acidic residues" evidence="15">
    <location>
        <begin position="195"/>
        <end position="221"/>
    </location>
</feature>
<feature type="domain" description="FtsK" evidence="17">
    <location>
        <begin position="403"/>
        <end position="591"/>
    </location>
</feature>
<gene>
    <name evidence="18" type="ORF">A2206_01705</name>
</gene>
<dbReference type="InterPro" id="IPR036388">
    <property type="entry name" value="WH-like_DNA-bd_sf"/>
</dbReference>
<organism evidence="18 19">
    <name type="scientific">Candidatus Magasanikbacteria bacterium RIFOXYA1_FULL_40_8</name>
    <dbReference type="NCBI Taxonomy" id="1798694"/>
    <lineage>
        <taxon>Bacteria</taxon>
        <taxon>Candidatus Magasanikiibacteriota</taxon>
    </lineage>
</organism>
<sequence>MGRRSRQPSFDPILSKGIIAIVLAVVAIIIILSFFDQAGPLGYILNKGVLSFLFGSIRYAVPFVILVIAWFLIKDSDYNYKPTHGIGAALFFLSMSGLFHMGFTPANMWAQAILGHGGGVFGMTAWPIKTYLGSIAAWVVLTAMAMVSLLLMFNTLIVHLLVINKKIFSSFGVFGKSAIKIINEVSKKDKNAPDEQPDDDYEDGEEEKTDEENESEDDDEDYRLKITSRKIGGDDDDEDDAKKFENGNLLDLKPGKTLGLEKAWPQKTVIKPTPKLDLLTSKRSKPTSGDIKANTEIIRETLQEFGIDVDMGESSVGPTVTRYTLKPKKGMKLSRIIALSNDLSLALAAHPIRIEAPIPGKSLVGIEVPNEKTAIITFKELFESDEYRNRKHNMMVALGKDVAGKVWFADLPRMPHLLIAGSTGSGKTVCVNTILTSLLYQNTAETLRIFMVDPKRVELTLYNGIPHLLTPVITNTADTIKALKWTTAEMDRRFEILSQDKSRDLDSYNSKHPNDKIPHLVFVVDELADLMATAAGEIEAGIIRLAQMARAVGIHLVLATQRPSVDVITGLMKANIPGRIAFSLPSIIDSRTILDTSGAEKLLGRGDMLYLNNELSKPVRIQGAFLSEDDLKNVVKYLQKGEYVEYDEKILKQNESGSAINVFDGSDDDSDKFFEESKRLVVQAGKASASYLQRKLKIGYARAARILDELEEAGIIGPADGAKPREILITEEELNAEAHMKMTESMHGKKSLIYDLGEEVDVEEYSDDVDVEPEDEIPTNVGKDEETVIPATSEEEDKGEEIEEDADETVSEEVVESTDKETLIPILHRDEIPTSVGKEKAETEEDEEKLT</sequence>
<evidence type="ECO:0000259" key="17">
    <source>
        <dbReference type="PROSITE" id="PS50901"/>
    </source>
</evidence>
<evidence type="ECO:0000256" key="6">
    <source>
        <dbReference type="ARBA" id="ARBA00022741"/>
    </source>
</evidence>
<dbReference type="Gene3D" id="1.10.10.10">
    <property type="entry name" value="Winged helix-like DNA-binding domain superfamily/Winged helix DNA-binding domain"/>
    <property type="match status" value="1"/>
</dbReference>
<dbReference type="Pfam" id="PF01580">
    <property type="entry name" value="FtsK_SpoIIIE"/>
    <property type="match status" value="1"/>
</dbReference>
<evidence type="ECO:0000256" key="12">
    <source>
        <dbReference type="ARBA" id="ARBA00023306"/>
    </source>
</evidence>
<dbReference type="InterPro" id="IPR050206">
    <property type="entry name" value="FtsK/SpoIIIE/SftA"/>
</dbReference>
<keyword evidence="10" id="KW-0238">DNA-binding</keyword>
<dbReference type="InterPro" id="IPR003593">
    <property type="entry name" value="AAA+_ATPase"/>
</dbReference>
<dbReference type="Pfam" id="PF17854">
    <property type="entry name" value="FtsK_alpha"/>
    <property type="match status" value="1"/>
</dbReference>
<feature type="transmembrane region" description="Helical" evidence="16">
    <location>
        <begin position="109"/>
        <end position="128"/>
    </location>
</feature>
<comment type="subcellular location">
    <subcellularLocation>
        <location evidence="1">Cell membrane</location>
        <topology evidence="1">Multi-pass membrane protein</topology>
    </subcellularLocation>
</comment>
<evidence type="ECO:0000256" key="1">
    <source>
        <dbReference type="ARBA" id="ARBA00004651"/>
    </source>
</evidence>
<name>A0A1F6NUA0_9BACT</name>
<feature type="transmembrane region" description="Helical" evidence="16">
    <location>
        <begin position="85"/>
        <end position="103"/>
    </location>
</feature>
<keyword evidence="9 16" id="KW-1133">Transmembrane helix</keyword>
<dbReference type="GO" id="GO:0007059">
    <property type="term" value="P:chromosome segregation"/>
    <property type="evidence" value="ECO:0007669"/>
    <property type="project" value="UniProtKB-KW"/>
</dbReference>